<dbReference type="Pfam" id="PF16967">
    <property type="entry name" value="TcfC"/>
    <property type="match status" value="1"/>
</dbReference>
<evidence type="ECO:0000313" key="4">
    <source>
        <dbReference type="Proteomes" id="UP000005012"/>
    </source>
</evidence>
<gene>
    <name evidence="3" type="ordered locus">S70_13405</name>
</gene>
<dbReference type="AlphaFoldDB" id="A0A140NNP1"/>
<feature type="chain" id="PRO_5007303772" description="Pilus assembly protein E-set like domain-containing protein" evidence="1">
    <location>
        <begin position="17"/>
        <end position="803"/>
    </location>
</feature>
<dbReference type="PATRIC" id="fig|1157951.4.peg.2696"/>
<evidence type="ECO:0000313" key="3">
    <source>
        <dbReference type="EMBL" id="AFH94521.1"/>
    </source>
</evidence>
<accession>A0A140NNP1</accession>
<protein>
    <recommendedName>
        <fullName evidence="2">Pilus assembly protein E-set like domain-containing protein</fullName>
    </recommendedName>
</protein>
<evidence type="ECO:0000256" key="1">
    <source>
        <dbReference type="SAM" id="SignalP"/>
    </source>
</evidence>
<evidence type="ECO:0000259" key="2">
    <source>
        <dbReference type="Pfam" id="PF16967"/>
    </source>
</evidence>
<dbReference type="HOGENOM" id="CLU_344147_0_0_6"/>
<sequence length="803" mass="87928">MKVLFTLILAPGIALGGNLLSAGNTIKVPDEFKQYFYNSEIVSQVYLNDSPLFDAVFSLHENGQINLLRILDEEPDIKPQVKNEWANILQKGISLGACNSSCPAGLISAEYRLDNSSLKLFTSHYETEQVNNDYIHLPSTLPNGVIMHNNLSAVSVASAKTWNFTSSIVSSLLGWTQKISLQTYGSSQANQTQETNIYALYTQKELAGNFIRLGFFSPDSDKGNVETNGFSTGSVAGAMWGTSNALLINNESVSASPIYVTAANQATAEVWLDNRLIYSQQLQPGIQAIDTRRLPSGIYNITINTLENGKIVDTQIAQVYKPLGWQNPNQKWRLNFWGGQKRDLVISSKNTTENNNAFIGGGAVDYLLTPRVILGSSFLMTAEKYQLSARSTVTLSSNDSLFAQYTLTDDDSRKNSSADLRYYRTLSPGNSLNVFWRRTSQNSYRSTDSSKQVGNAWGASMFTQLPWASSLTLNGQYMKNPSREGFGIDATLTTKAILANRDVNFRVSAYDRPGFNQKNREQGVMFGVSMSLMPTAQHTLSVDAGINDSNSYSSLNYQWQPQDQGALRWLGAGISQSGGSTLINGNGALESRALSGDAYVQHYVQDKSTTAGINLSQTLLLGEGRLAASSGERGLGMDSAFIVDLESDDPDMQIVASDSVSETKLFQGRNVIPADVWKNESIQFYSMGEHNGKVFPEYESMQMNRGSVKYLKLKAIKTTVLVGMLQDKRGQMLKHRQVTSDISSGVINAEGVLTLDTGINNQTLTVLADGQLPALSCQLPDALSPEKAVQFFPVIRCSSMEGL</sequence>
<feature type="signal peptide" evidence="1">
    <location>
        <begin position="1"/>
        <end position="16"/>
    </location>
</feature>
<keyword evidence="1" id="KW-0732">Signal</keyword>
<dbReference type="KEGG" id="psi:S70_13405"/>
<proteinExistence type="predicted"/>
<reference evidence="3 4" key="1">
    <citation type="journal article" date="2012" name="J. Bacteriol.">
        <title>Complete Genome Sequence of Providencia stuartii Clinical Isolate MRSN 2154.</title>
        <authorList>
            <person name="Clifford R.J."/>
            <person name="Hang J."/>
            <person name="Riley M.C."/>
            <person name="Onmus-Leone F."/>
            <person name="Kuschner R.A."/>
            <person name="Lesho E.P."/>
            <person name="Waterman P.E."/>
        </authorList>
    </citation>
    <scope>NUCLEOTIDE SEQUENCE [LARGE SCALE GENOMIC DNA]</scope>
    <source>
        <strain evidence="3 4">MRSN 2154</strain>
    </source>
</reference>
<organism evidence="3 4">
    <name type="scientific">Providencia stuartii (strain MRSN 2154)</name>
    <dbReference type="NCBI Taxonomy" id="1157951"/>
    <lineage>
        <taxon>Bacteria</taxon>
        <taxon>Pseudomonadati</taxon>
        <taxon>Pseudomonadota</taxon>
        <taxon>Gammaproteobacteria</taxon>
        <taxon>Enterobacterales</taxon>
        <taxon>Morganellaceae</taxon>
        <taxon>Providencia</taxon>
    </lineage>
</organism>
<dbReference type="OrthoDB" id="6730090at2"/>
<dbReference type="RefSeq" id="WP_014657497.1">
    <property type="nucleotide sequence ID" value="NC_017731.1"/>
</dbReference>
<name>A0A140NNP1_PROSM</name>
<feature type="domain" description="Pilus assembly protein E-set like" evidence="2">
    <location>
        <begin position="254"/>
        <end position="321"/>
    </location>
</feature>
<reference evidence="4" key="2">
    <citation type="submission" date="2012-04" db="EMBL/GenBank/DDBJ databases">
        <title>Complete genome sequence of Providencia stuartii clinical isolate MRSN 2154.</title>
        <authorList>
            <person name="Clifford R.J."/>
            <person name="Hang J."/>
            <person name="Riley M.C."/>
            <person name="Onmus-Leone F."/>
            <person name="Kuschner R.A."/>
            <person name="Lesho E.P."/>
            <person name="Waterman P.E."/>
        </authorList>
    </citation>
    <scope>NUCLEOTIDE SEQUENCE [LARGE SCALE GENOMIC DNA]</scope>
    <source>
        <strain evidence="4">MRSN 2154</strain>
    </source>
</reference>
<dbReference type="EMBL" id="CP003488">
    <property type="protein sequence ID" value="AFH94521.1"/>
    <property type="molecule type" value="Genomic_DNA"/>
</dbReference>
<dbReference type="Proteomes" id="UP000005012">
    <property type="component" value="Chromosome"/>
</dbReference>
<dbReference type="InterPro" id="IPR032636">
    <property type="entry name" value="Pilus_assem_E-set-like_dom"/>
</dbReference>